<reference evidence="3 4" key="1">
    <citation type="journal article" date="2022" name="G3 (Bethesda)">
        <title>Enemy or ally: a genomic approach to elucidate the lifestyle of Phyllosticta citrichinaensis.</title>
        <authorList>
            <person name="Buijs V.A."/>
            <person name="Groenewald J.Z."/>
            <person name="Haridas S."/>
            <person name="LaButti K.M."/>
            <person name="Lipzen A."/>
            <person name="Martin F.M."/>
            <person name="Barry K."/>
            <person name="Grigoriev I.V."/>
            <person name="Crous P.W."/>
            <person name="Seidl M.F."/>
        </authorList>
    </citation>
    <scope>NUCLEOTIDE SEQUENCE [LARGE SCALE GENOMIC DNA]</scope>
    <source>
        <strain evidence="3 4">CBS 129764</strain>
    </source>
</reference>
<organism evidence="3 4">
    <name type="scientific">Phyllosticta citrichinensis</name>
    <dbReference type="NCBI Taxonomy" id="1130410"/>
    <lineage>
        <taxon>Eukaryota</taxon>
        <taxon>Fungi</taxon>
        <taxon>Dikarya</taxon>
        <taxon>Ascomycota</taxon>
        <taxon>Pezizomycotina</taxon>
        <taxon>Dothideomycetes</taxon>
        <taxon>Dothideomycetes incertae sedis</taxon>
        <taxon>Botryosphaeriales</taxon>
        <taxon>Phyllostictaceae</taxon>
        <taxon>Phyllosticta</taxon>
    </lineage>
</organism>
<feature type="region of interest" description="Disordered" evidence="1">
    <location>
        <begin position="21"/>
        <end position="57"/>
    </location>
</feature>
<evidence type="ECO:0000313" key="4">
    <source>
        <dbReference type="Proteomes" id="UP001456524"/>
    </source>
</evidence>
<gene>
    <name evidence="3" type="ORF">IWX90DRAFT_202159</name>
</gene>
<sequence>MSSFSDIYLLLHVLRTLCPTSTTTSSPPLPPPLLHFPLKSKRRPKRNRSQNMATTSRPRAPRIVTACIYAAAVLCVTVCLLSSSQGALAAPVRPTLPLPLLLPSTLPSTRPREQQTEQREEREDRLNATLPVPHKDNHRPLIITAVPSLPAPAVPTLPTDLKLPAVANTTTHHSDETFQVGRVNVQAQVKTPANATEEEKKAALVEALRGAVGMLLRSQNATASSPSPSPSPATDANAAEKMPKKRHLQKEDQPNQQKNATMVERIANILMLHGDGVPTGINQHNHTAGGGGVAITTIDGRRTTLDGLATVSDKERKRKEKEDSEQKNAMEKLREAWRNFNQIKSHSRSKSLSKRQDTPTFAKKVALLQDALSKLSDTTANSTDTIADSTLSNLSNLSNLTTLNNNNLNPNPTTTEPNATAAAATDAKSAILQLAAAANNVRNSKKKDEVVNAVKAVKAVAAAATGDLEFEFWKKVIGILDDILG</sequence>
<comment type="caution">
    <text evidence="3">The sequence shown here is derived from an EMBL/GenBank/DDBJ whole genome shotgun (WGS) entry which is preliminary data.</text>
</comment>
<feature type="compositionally biased region" description="Low complexity" evidence="1">
    <location>
        <begin position="218"/>
        <end position="239"/>
    </location>
</feature>
<accession>A0ABR1XXR9</accession>
<keyword evidence="2" id="KW-0732">Signal</keyword>
<feature type="compositionally biased region" description="Basic residues" evidence="1">
    <location>
        <begin position="38"/>
        <end position="48"/>
    </location>
</feature>
<evidence type="ECO:0000256" key="2">
    <source>
        <dbReference type="SAM" id="SignalP"/>
    </source>
</evidence>
<proteinExistence type="predicted"/>
<feature type="compositionally biased region" description="Basic and acidic residues" evidence="1">
    <location>
        <begin position="110"/>
        <end position="126"/>
    </location>
</feature>
<feature type="region of interest" description="Disordered" evidence="1">
    <location>
        <begin position="218"/>
        <end position="257"/>
    </location>
</feature>
<evidence type="ECO:0000313" key="3">
    <source>
        <dbReference type="EMBL" id="KAK8170230.1"/>
    </source>
</evidence>
<name>A0ABR1XXR9_9PEZI</name>
<dbReference type="Proteomes" id="UP001456524">
    <property type="component" value="Unassembled WGS sequence"/>
</dbReference>
<protein>
    <submittedName>
        <fullName evidence="3">Uncharacterized protein</fullName>
    </submittedName>
</protein>
<dbReference type="EMBL" id="JBBWUH010000004">
    <property type="protein sequence ID" value="KAK8170230.1"/>
    <property type="molecule type" value="Genomic_DNA"/>
</dbReference>
<keyword evidence="4" id="KW-1185">Reference proteome</keyword>
<feature type="signal peptide" evidence="2">
    <location>
        <begin position="1"/>
        <end position="25"/>
    </location>
</feature>
<feature type="chain" id="PRO_5045717178" evidence="2">
    <location>
        <begin position="26"/>
        <end position="485"/>
    </location>
</feature>
<feature type="region of interest" description="Disordered" evidence="1">
    <location>
        <begin position="101"/>
        <end position="136"/>
    </location>
</feature>
<evidence type="ECO:0000256" key="1">
    <source>
        <dbReference type="SAM" id="MobiDB-lite"/>
    </source>
</evidence>
<feature type="region of interest" description="Disordered" evidence="1">
    <location>
        <begin position="402"/>
        <end position="422"/>
    </location>
</feature>